<dbReference type="InterPro" id="IPR000620">
    <property type="entry name" value="EamA_dom"/>
</dbReference>
<keyword evidence="2 6" id="KW-0812">Transmembrane</keyword>
<feature type="transmembrane region" description="Helical" evidence="6">
    <location>
        <begin position="204"/>
        <end position="227"/>
    </location>
</feature>
<feature type="transmembrane region" description="Helical" evidence="6">
    <location>
        <begin position="247"/>
        <end position="270"/>
    </location>
</feature>
<feature type="transmembrane region" description="Helical" evidence="6">
    <location>
        <begin position="152"/>
        <end position="170"/>
    </location>
</feature>
<name>A0A194VMQ0_CYTMA</name>
<organism evidence="8 9">
    <name type="scientific">Cytospora mali</name>
    <name type="common">Apple Valsa canker fungus</name>
    <name type="synonym">Valsa mali</name>
    <dbReference type="NCBI Taxonomy" id="578113"/>
    <lineage>
        <taxon>Eukaryota</taxon>
        <taxon>Fungi</taxon>
        <taxon>Dikarya</taxon>
        <taxon>Ascomycota</taxon>
        <taxon>Pezizomycotina</taxon>
        <taxon>Sordariomycetes</taxon>
        <taxon>Sordariomycetidae</taxon>
        <taxon>Diaporthales</taxon>
        <taxon>Cytosporaceae</taxon>
        <taxon>Cytospora</taxon>
    </lineage>
</organism>
<feature type="transmembrane region" description="Helical" evidence="6">
    <location>
        <begin position="114"/>
        <end position="132"/>
    </location>
</feature>
<comment type="subcellular location">
    <subcellularLocation>
        <location evidence="1">Membrane</location>
        <topology evidence="1">Multi-pass membrane protein</topology>
    </subcellularLocation>
</comment>
<evidence type="ECO:0000259" key="7">
    <source>
        <dbReference type="Pfam" id="PF00892"/>
    </source>
</evidence>
<dbReference type="PANTHER" id="PTHR22911">
    <property type="entry name" value="ACYL-MALONYL CONDENSING ENZYME-RELATED"/>
    <property type="match status" value="1"/>
</dbReference>
<keyword evidence="9" id="KW-1185">Reference proteome</keyword>
<gene>
    <name evidence="8" type="ORF">VM1G_00079</name>
</gene>
<reference evidence="8" key="1">
    <citation type="submission" date="2014-12" db="EMBL/GenBank/DDBJ databases">
        <title>Genome Sequence of Valsa Canker Pathogens Uncovers a Specific Adaption of Colonization on Woody Bark.</title>
        <authorList>
            <person name="Yin Z."/>
            <person name="Liu H."/>
            <person name="Gao X."/>
            <person name="Li Z."/>
            <person name="Song N."/>
            <person name="Ke X."/>
            <person name="Dai Q."/>
            <person name="Wu Y."/>
            <person name="Sun Y."/>
            <person name="Xu J.-R."/>
            <person name="Kang Z.K."/>
            <person name="Wang L."/>
            <person name="Huang L."/>
        </authorList>
    </citation>
    <scope>NUCLEOTIDE SEQUENCE [LARGE SCALE GENOMIC DNA]</scope>
    <source>
        <strain evidence="8">03-8</strain>
    </source>
</reference>
<evidence type="ECO:0000313" key="9">
    <source>
        <dbReference type="Proteomes" id="UP000078559"/>
    </source>
</evidence>
<evidence type="ECO:0000256" key="5">
    <source>
        <dbReference type="SAM" id="MobiDB-lite"/>
    </source>
</evidence>
<keyword evidence="4 6" id="KW-0472">Membrane</keyword>
<keyword evidence="3 6" id="KW-1133">Transmembrane helix</keyword>
<dbReference type="SMR" id="A0A194VMQ0"/>
<dbReference type="OrthoDB" id="306876at2759"/>
<sequence length="404" mass="43865">MGRGEEEESLQPFLNGHDYDSRDASLELPELSHRTTHNDNNHNADSALSLPSSSSRGPSEQFEFAEGKHVLEKPLPPKRPAAYAIAFMLGAQVFSASMNVSIRLLENTSTQLHPLQILFVRMSITTLGITAWLWKQNKPDNILGKRENRKLLLVRAFGGFLGVFGLYYSLRYLNLSEATVITFMMPLVASFGGYLLLGSPFSWLEILLSIVSLFGVLLVASPDAMFPAAETDATLNSPDAVNLVSRIWALCVGLLGVCGSAAAFLCMSVIGKTENPLTVVNYFAALCAVVSVVALIVLPGLGFQAPGNIWEWTLLFFSGLSGFLMQFLITLSLQAEKSLVAVNMVYTQIVFALTLDGIVFHTIPHVVSLLGCALIMGSAVFLAWHKTKARSKAGNPEEGGGPRR</sequence>
<feature type="domain" description="EamA" evidence="7">
    <location>
        <begin position="84"/>
        <end position="220"/>
    </location>
</feature>
<dbReference type="GO" id="GO:0016020">
    <property type="term" value="C:membrane"/>
    <property type="evidence" value="ECO:0007669"/>
    <property type="project" value="UniProtKB-SubCell"/>
</dbReference>
<dbReference type="AlphaFoldDB" id="A0A194VMQ0"/>
<feature type="transmembrane region" description="Helical" evidence="6">
    <location>
        <begin position="340"/>
        <end position="360"/>
    </location>
</feature>
<evidence type="ECO:0000256" key="1">
    <source>
        <dbReference type="ARBA" id="ARBA00004141"/>
    </source>
</evidence>
<feature type="compositionally biased region" description="Low complexity" evidence="5">
    <location>
        <begin position="46"/>
        <end position="59"/>
    </location>
</feature>
<dbReference type="Proteomes" id="UP000078559">
    <property type="component" value="Chromosome 1"/>
</dbReference>
<dbReference type="PANTHER" id="PTHR22911:SF6">
    <property type="entry name" value="SOLUTE CARRIER FAMILY 35 MEMBER G1"/>
    <property type="match status" value="1"/>
</dbReference>
<feature type="region of interest" description="Disordered" evidence="5">
    <location>
        <begin position="1"/>
        <end position="62"/>
    </location>
</feature>
<evidence type="ECO:0000313" key="8">
    <source>
        <dbReference type="EMBL" id="KUI65110.1"/>
    </source>
</evidence>
<feature type="transmembrane region" description="Helical" evidence="6">
    <location>
        <begin position="366"/>
        <end position="384"/>
    </location>
</feature>
<dbReference type="EMBL" id="CM003098">
    <property type="protein sequence ID" value="KUI65110.1"/>
    <property type="molecule type" value="Genomic_DNA"/>
</dbReference>
<dbReference type="SUPFAM" id="SSF103481">
    <property type="entry name" value="Multidrug resistance efflux transporter EmrE"/>
    <property type="match status" value="2"/>
</dbReference>
<feature type="compositionally biased region" description="Basic and acidic residues" evidence="5">
    <location>
        <begin position="17"/>
        <end position="42"/>
    </location>
</feature>
<evidence type="ECO:0000256" key="6">
    <source>
        <dbReference type="SAM" id="Phobius"/>
    </source>
</evidence>
<feature type="transmembrane region" description="Helical" evidence="6">
    <location>
        <begin position="176"/>
        <end position="197"/>
    </location>
</feature>
<feature type="transmembrane region" description="Helical" evidence="6">
    <location>
        <begin position="282"/>
        <end position="303"/>
    </location>
</feature>
<evidence type="ECO:0000256" key="3">
    <source>
        <dbReference type="ARBA" id="ARBA00022989"/>
    </source>
</evidence>
<feature type="transmembrane region" description="Helical" evidence="6">
    <location>
        <begin position="309"/>
        <end position="333"/>
    </location>
</feature>
<protein>
    <recommendedName>
        <fullName evidence="7">EamA domain-containing protein</fullName>
    </recommendedName>
</protein>
<evidence type="ECO:0000256" key="4">
    <source>
        <dbReference type="ARBA" id="ARBA00023136"/>
    </source>
</evidence>
<feature type="transmembrane region" description="Helical" evidence="6">
    <location>
        <begin position="81"/>
        <end position="102"/>
    </location>
</feature>
<evidence type="ECO:0000256" key="2">
    <source>
        <dbReference type="ARBA" id="ARBA00022692"/>
    </source>
</evidence>
<accession>A0A194VMQ0</accession>
<dbReference type="Pfam" id="PF00892">
    <property type="entry name" value="EamA"/>
    <property type="match status" value="1"/>
</dbReference>
<dbReference type="InterPro" id="IPR037185">
    <property type="entry name" value="EmrE-like"/>
</dbReference>
<proteinExistence type="predicted"/>